<dbReference type="InterPro" id="IPR019109">
    <property type="entry name" value="MamF_MmsF"/>
</dbReference>
<keyword evidence="3 5" id="KW-1133">Transmembrane helix</keyword>
<comment type="subcellular location">
    <subcellularLocation>
        <location evidence="1">Membrane</location>
        <topology evidence="1">Multi-pass membrane protein</topology>
    </subcellularLocation>
</comment>
<evidence type="ECO:0000256" key="1">
    <source>
        <dbReference type="ARBA" id="ARBA00004141"/>
    </source>
</evidence>
<dbReference type="EMBL" id="BAAAZI010000004">
    <property type="protein sequence ID" value="GAA4134116.1"/>
    <property type="molecule type" value="Genomic_DNA"/>
</dbReference>
<keyword evidence="4 5" id="KW-0472">Membrane</keyword>
<evidence type="ECO:0008006" key="8">
    <source>
        <dbReference type="Google" id="ProtNLM"/>
    </source>
</evidence>
<evidence type="ECO:0000313" key="7">
    <source>
        <dbReference type="Proteomes" id="UP001500101"/>
    </source>
</evidence>
<feature type="transmembrane region" description="Helical" evidence="5">
    <location>
        <begin position="76"/>
        <end position="97"/>
    </location>
</feature>
<feature type="transmembrane region" description="Helical" evidence="5">
    <location>
        <begin position="51"/>
        <end position="70"/>
    </location>
</feature>
<evidence type="ECO:0000256" key="4">
    <source>
        <dbReference type="ARBA" id="ARBA00023136"/>
    </source>
</evidence>
<dbReference type="RefSeq" id="WP_344673274.1">
    <property type="nucleotide sequence ID" value="NZ_BAAAZI010000004.1"/>
</dbReference>
<feature type="transmembrane region" description="Helical" evidence="5">
    <location>
        <begin position="20"/>
        <end position="39"/>
    </location>
</feature>
<organism evidence="6 7">
    <name type="scientific">Sphingobacterium kyonggiense</name>
    <dbReference type="NCBI Taxonomy" id="714075"/>
    <lineage>
        <taxon>Bacteria</taxon>
        <taxon>Pseudomonadati</taxon>
        <taxon>Bacteroidota</taxon>
        <taxon>Sphingobacteriia</taxon>
        <taxon>Sphingobacteriales</taxon>
        <taxon>Sphingobacteriaceae</taxon>
        <taxon>Sphingobacterium</taxon>
    </lineage>
</organism>
<evidence type="ECO:0000313" key="6">
    <source>
        <dbReference type="EMBL" id="GAA4134116.1"/>
    </source>
</evidence>
<proteinExistence type="predicted"/>
<sequence length="118" mass="12876">MKKQPPSLNEDDDSMDDGKNVAIISYLTALGLLVAFVLNNESRNDFSTFHIKQSLGIFLTMFGVFVLSYIPAVGWVFAGIGLAATCILWMIGLIHAASGNKKTVPFLGDFFNRIFAGI</sequence>
<protein>
    <recommendedName>
        <fullName evidence="8">Chloroplast import component protein (Tic20)</fullName>
    </recommendedName>
</protein>
<keyword evidence="7" id="KW-1185">Reference proteome</keyword>
<gene>
    <name evidence="6" type="ORF">GCM10022216_06780</name>
</gene>
<reference evidence="7" key="1">
    <citation type="journal article" date="2019" name="Int. J. Syst. Evol. Microbiol.">
        <title>The Global Catalogue of Microorganisms (GCM) 10K type strain sequencing project: providing services to taxonomists for standard genome sequencing and annotation.</title>
        <authorList>
            <consortium name="The Broad Institute Genomics Platform"/>
            <consortium name="The Broad Institute Genome Sequencing Center for Infectious Disease"/>
            <person name="Wu L."/>
            <person name="Ma J."/>
        </authorList>
    </citation>
    <scope>NUCLEOTIDE SEQUENCE [LARGE SCALE GENOMIC DNA]</scope>
    <source>
        <strain evidence="7">JCM 16704</strain>
    </source>
</reference>
<evidence type="ECO:0000256" key="3">
    <source>
        <dbReference type="ARBA" id="ARBA00022989"/>
    </source>
</evidence>
<accession>A0ABP7YCI6</accession>
<name>A0ABP7YCI6_9SPHI</name>
<dbReference type="Pfam" id="PF09685">
    <property type="entry name" value="MamF_MmsF"/>
    <property type="match status" value="1"/>
</dbReference>
<dbReference type="Proteomes" id="UP001500101">
    <property type="component" value="Unassembled WGS sequence"/>
</dbReference>
<evidence type="ECO:0000256" key="5">
    <source>
        <dbReference type="SAM" id="Phobius"/>
    </source>
</evidence>
<evidence type="ECO:0000256" key="2">
    <source>
        <dbReference type="ARBA" id="ARBA00022692"/>
    </source>
</evidence>
<comment type="caution">
    <text evidence="6">The sequence shown here is derived from an EMBL/GenBank/DDBJ whole genome shotgun (WGS) entry which is preliminary data.</text>
</comment>
<keyword evidence="2 5" id="KW-0812">Transmembrane</keyword>